<comment type="caution">
    <text evidence="2">The sequence shown here is derived from an EMBL/GenBank/DDBJ whole genome shotgun (WGS) entry which is preliminary data.</text>
</comment>
<evidence type="ECO:0000313" key="3">
    <source>
        <dbReference type="Proteomes" id="UP000680865"/>
    </source>
</evidence>
<organism evidence="2 3">
    <name type="scientific">Winogradskya consettensis</name>
    <dbReference type="NCBI Taxonomy" id="113560"/>
    <lineage>
        <taxon>Bacteria</taxon>
        <taxon>Bacillati</taxon>
        <taxon>Actinomycetota</taxon>
        <taxon>Actinomycetes</taxon>
        <taxon>Micromonosporales</taxon>
        <taxon>Micromonosporaceae</taxon>
        <taxon>Winogradskya</taxon>
    </lineage>
</organism>
<name>A0A919T1P6_9ACTN</name>
<accession>A0A919T1P6</accession>
<dbReference type="EMBL" id="BOQP01000047">
    <property type="protein sequence ID" value="GIM81543.1"/>
    <property type="molecule type" value="Genomic_DNA"/>
</dbReference>
<evidence type="ECO:0000256" key="1">
    <source>
        <dbReference type="SAM" id="MobiDB-lite"/>
    </source>
</evidence>
<feature type="compositionally biased region" description="Gly residues" evidence="1">
    <location>
        <begin position="128"/>
        <end position="137"/>
    </location>
</feature>
<sequence length="137" mass="15374">MDEAEFWGRLEFRVCAEFRGFEDNRLRYLWCDGFEAEDYHLDGADPFIGGLMWCGVTGQERWRFTLFVGGGVRSREGIDWAGLLPDDEATGWLDAEPRELTVVLRPLEAEIDPAVDFGGSVRHRGGTQSSGGEGEEP</sequence>
<gene>
    <name evidence="2" type="ORF">Aco04nite_77140</name>
</gene>
<proteinExistence type="predicted"/>
<keyword evidence="3" id="KW-1185">Reference proteome</keyword>
<evidence type="ECO:0000313" key="2">
    <source>
        <dbReference type="EMBL" id="GIM81543.1"/>
    </source>
</evidence>
<reference evidence="2" key="1">
    <citation type="submission" date="2021-03" db="EMBL/GenBank/DDBJ databases">
        <title>Whole genome shotgun sequence of Actinoplanes consettensis NBRC 14913.</title>
        <authorList>
            <person name="Komaki H."/>
            <person name="Tamura T."/>
        </authorList>
    </citation>
    <scope>NUCLEOTIDE SEQUENCE</scope>
    <source>
        <strain evidence="2">NBRC 14913</strain>
    </source>
</reference>
<dbReference type="AlphaFoldDB" id="A0A919T1P6"/>
<dbReference type="Proteomes" id="UP000680865">
    <property type="component" value="Unassembled WGS sequence"/>
</dbReference>
<feature type="region of interest" description="Disordered" evidence="1">
    <location>
        <begin position="116"/>
        <end position="137"/>
    </location>
</feature>
<protein>
    <submittedName>
        <fullName evidence="2">Uncharacterized protein</fullName>
    </submittedName>
</protein>